<protein>
    <recommendedName>
        <fullName evidence="2">Ribose-phosphate pyrophosphokinase N-terminal domain-containing protein</fullName>
    </recommendedName>
</protein>
<dbReference type="GO" id="GO:0006015">
    <property type="term" value="P:5-phosphoribose 1-diphosphate biosynthetic process"/>
    <property type="evidence" value="ECO:0007669"/>
    <property type="project" value="TreeGrafter"/>
</dbReference>
<accession>A0A0G0UBH3</accession>
<evidence type="ECO:0000256" key="1">
    <source>
        <dbReference type="ARBA" id="ARBA00022727"/>
    </source>
</evidence>
<name>A0A0G0UBH3_9BACT</name>
<dbReference type="Gene3D" id="3.40.50.2020">
    <property type="match status" value="2"/>
</dbReference>
<sequence>MSSKSVLFHCPQMEKLAHQIVERHPEIELGIVRWDHFEDGFPNFFVDGVKISVKGRHVSFLASFDTPAAIFEQMSVIYAFPSYLARSFKVLLPYFPTGTMERENELGEIATAKTLARMLSAIPISKFGSAEIVVFDIHALGERFYFGDQVVTRFESGIQILRDRLENMGQDISIAFPDDGAAKRFGRKFPDYPQIICGKVRDGDKRYVRIKEGNPVGRHVVIVDDLIQTGATARESGRVLKETGAEKVSIYATHGVFPKQSWRTFLDAGFEHVFITDSCPWTIEAVTGIAPFEVLSLSGQLAEIVLDH</sequence>
<dbReference type="NCBIfam" id="TIGR01251">
    <property type="entry name" value="ribP_PPkin"/>
    <property type="match status" value="1"/>
</dbReference>
<evidence type="ECO:0000313" key="3">
    <source>
        <dbReference type="EMBL" id="KKR86324.1"/>
    </source>
</evidence>
<organism evidence="3 4">
    <name type="scientific">Candidatus Uhrbacteria bacterium GW2011_GWC2_41_11</name>
    <dbReference type="NCBI Taxonomy" id="1618985"/>
    <lineage>
        <taxon>Bacteria</taxon>
        <taxon>Candidatus Uhriibacteriota</taxon>
    </lineage>
</organism>
<dbReference type="GO" id="GO:0002189">
    <property type="term" value="C:ribose phosphate diphosphokinase complex"/>
    <property type="evidence" value="ECO:0007669"/>
    <property type="project" value="TreeGrafter"/>
</dbReference>
<dbReference type="CDD" id="cd06223">
    <property type="entry name" value="PRTases_typeI"/>
    <property type="match status" value="1"/>
</dbReference>
<gene>
    <name evidence="3" type="ORF">UU35_C0015G0019</name>
</gene>
<keyword evidence="1" id="KW-0545">Nucleotide biosynthesis</keyword>
<dbReference type="EMBL" id="LCAH01000015">
    <property type="protein sequence ID" value="KKR86324.1"/>
    <property type="molecule type" value="Genomic_DNA"/>
</dbReference>
<evidence type="ECO:0000259" key="2">
    <source>
        <dbReference type="Pfam" id="PF13793"/>
    </source>
</evidence>
<dbReference type="AlphaFoldDB" id="A0A0G0UBH3"/>
<dbReference type="SUPFAM" id="SSF53271">
    <property type="entry name" value="PRTase-like"/>
    <property type="match status" value="2"/>
</dbReference>
<dbReference type="InterPro" id="IPR029057">
    <property type="entry name" value="PRTase-like"/>
</dbReference>
<dbReference type="GO" id="GO:0005737">
    <property type="term" value="C:cytoplasm"/>
    <property type="evidence" value="ECO:0007669"/>
    <property type="project" value="TreeGrafter"/>
</dbReference>
<dbReference type="PANTHER" id="PTHR10210:SF45">
    <property type="entry name" value="RIBOSE-PHOSPHATE PYROPHOSPHOKINASE 3, CHLOROPLASTIC"/>
    <property type="match status" value="1"/>
</dbReference>
<dbReference type="PANTHER" id="PTHR10210">
    <property type="entry name" value="RIBOSE-PHOSPHATE DIPHOSPHOKINASE FAMILY MEMBER"/>
    <property type="match status" value="1"/>
</dbReference>
<dbReference type="Pfam" id="PF14572">
    <property type="entry name" value="Pribosyl_synth"/>
    <property type="match status" value="1"/>
</dbReference>
<dbReference type="GO" id="GO:0000287">
    <property type="term" value="F:magnesium ion binding"/>
    <property type="evidence" value="ECO:0007669"/>
    <property type="project" value="InterPro"/>
</dbReference>
<dbReference type="PATRIC" id="fig|1618985.3.peg.914"/>
<reference evidence="3 4" key="1">
    <citation type="journal article" date="2015" name="Nature">
        <title>rRNA introns, odd ribosomes, and small enigmatic genomes across a large radiation of phyla.</title>
        <authorList>
            <person name="Brown C.T."/>
            <person name="Hug L.A."/>
            <person name="Thomas B.C."/>
            <person name="Sharon I."/>
            <person name="Castelle C.J."/>
            <person name="Singh A."/>
            <person name="Wilkins M.J."/>
            <person name="Williams K.H."/>
            <person name="Banfield J.F."/>
        </authorList>
    </citation>
    <scope>NUCLEOTIDE SEQUENCE [LARGE SCALE GENOMIC DNA]</scope>
</reference>
<dbReference type="InterPro" id="IPR000836">
    <property type="entry name" value="PRTase_dom"/>
</dbReference>
<dbReference type="Pfam" id="PF13793">
    <property type="entry name" value="Pribosyltran_N"/>
    <property type="match status" value="1"/>
</dbReference>
<dbReference type="SMART" id="SM01400">
    <property type="entry name" value="Pribosyltran_N"/>
    <property type="match status" value="1"/>
</dbReference>
<evidence type="ECO:0000313" key="4">
    <source>
        <dbReference type="Proteomes" id="UP000034616"/>
    </source>
</evidence>
<comment type="caution">
    <text evidence="3">The sequence shown here is derived from an EMBL/GenBank/DDBJ whole genome shotgun (WGS) entry which is preliminary data.</text>
</comment>
<dbReference type="Proteomes" id="UP000034616">
    <property type="component" value="Unassembled WGS sequence"/>
</dbReference>
<dbReference type="InterPro" id="IPR029099">
    <property type="entry name" value="Pribosyltran_N"/>
</dbReference>
<dbReference type="GO" id="GO:0006164">
    <property type="term" value="P:purine nucleotide biosynthetic process"/>
    <property type="evidence" value="ECO:0007669"/>
    <property type="project" value="TreeGrafter"/>
</dbReference>
<proteinExistence type="predicted"/>
<feature type="domain" description="Ribose-phosphate pyrophosphokinase N-terminal" evidence="2">
    <location>
        <begin position="6"/>
        <end position="121"/>
    </location>
</feature>
<dbReference type="InterPro" id="IPR005946">
    <property type="entry name" value="Rib-P_diPkinase"/>
</dbReference>